<evidence type="ECO:0000259" key="6">
    <source>
        <dbReference type="Pfam" id="PF17384"/>
    </source>
</evidence>
<dbReference type="SUPFAM" id="SSF75420">
    <property type="entry name" value="YhbC-like, N-terminal domain"/>
    <property type="match status" value="1"/>
</dbReference>
<evidence type="ECO:0000256" key="3">
    <source>
        <dbReference type="HAMAP-Rule" id="MF_01077"/>
    </source>
</evidence>
<dbReference type="InterPro" id="IPR028998">
    <property type="entry name" value="RimP_C"/>
</dbReference>
<dbReference type="InterPro" id="IPR003728">
    <property type="entry name" value="Ribosome_maturation_RimP"/>
</dbReference>
<dbReference type="InterPro" id="IPR036847">
    <property type="entry name" value="RimP_C_sf"/>
</dbReference>
<evidence type="ECO:0000256" key="2">
    <source>
        <dbReference type="ARBA" id="ARBA00022517"/>
    </source>
</evidence>
<gene>
    <name evidence="3" type="primary">rimP</name>
    <name evidence="7" type="ORF">J2S67_000455</name>
</gene>
<protein>
    <recommendedName>
        <fullName evidence="3">Ribosome maturation factor RimP</fullName>
    </recommendedName>
</protein>
<evidence type="ECO:0000313" key="8">
    <source>
        <dbReference type="Proteomes" id="UP001180715"/>
    </source>
</evidence>
<dbReference type="SUPFAM" id="SSF74942">
    <property type="entry name" value="YhbC-like, C-terminal domain"/>
    <property type="match status" value="1"/>
</dbReference>
<evidence type="ECO:0000256" key="1">
    <source>
        <dbReference type="ARBA" id="ARBA00022490"/>
    </source>
</evidence>
<feature type="domain" description="Ribosome maturation factor RimP C-terminal" evidence="6">
    <location>
        <begin position="105"/>
        <end position="175"/>
    </location>
</feature>
<comment type="function">
    <text evidence="3">Required for maturation of 30S ribosomal subunits.</text>
</comment>
<dbReference type="PANTHER" id="PTHR33867:SF1">
    <property type="entry name" value="RIBOSOME MATURATION FACTOR RIMP"/>
    <property type="match status" value="1"/>
</dbReference>
<dbReference type="Proteomes" id="UP001180715">
    <property type="component" value="Unassembled WGS sequence"/>
</dbReference>
<comment type="caution">
    <text evidence="7">The sequence shown here is derived from an EMBL/GenBank/DDBJ whole genome shotgun (WGS) entry which is preliminary data.</text>
</comment>
<dbReference type="CDD" id="cd01734">
    <property type="entry name" value="YlxS_C"/>
    <property type="match status" value="1"/>
</dbReference>
<name>A0ABU1YXU8_9MICC</name>
<dbReference type="PANTHER" id="PTHR33867">
    <property type="entry name" value="RIBOSOME MATURATION FACTOR RIMP"/>
    <property type="match status" value="1"/>
</dbReference>
<dbReference type="EMBL" id="JAVDXX010000001">
    <property type="protein sequence ID" value="MDR7293187.1"/>
    <property type="molecule type" value="Genomic_DNA"/>
</dbReference>
<accession>A0ABU1YXU8</accession>
<evidence type="ECO:0000313" key="7">
    <source>
        <dbReference type="EMBL" id="MDR7293187.1"/>
    </source>
</evidence>
<evidence type="ECO:0000259" key="5">
    <source>
        <dbReference type="Pfam" id="PF02576"/>
    </source>
</evidence>
<comment type="subcellular location">
    <subcellularLocation>
        <location evidence="3">Cytoplasm</location>
    </subcellularLocation>
</comment>
<dbReference type="HAMAP" id="MF_01077">
    <property type="entry name" value="RimP"/>
    <property type="match status" value="1"/>
</dbReference>
<dbReference type="InterPro" id="IPR035956">
    <property type="entry name" value="RimP_N_sf"/>
</dbReference>
<keyword evidence="2 3" id="KW-0690">Ribosome biogenesis</keyword>
<sequence>MSSHSMPADNASRHEGSPWAPEAITRAIEPVISDAGLIVEDVTVKGGNTPTLQILVDLPSGTDAVDLDVLAEVSQQVGEVLDNGLLASSGAYELEVSSPGASRPLTQPRHFQRNVGRVIRVVSEDEDFTGTVLEADDEGIVIEPIKPAPKKGMKDKVLDPVRREYADIRRAKVDIEATAAARLAAVKDAEDVAEESMEDPAQSGLTGEEA</sequence>
<dbReference type="RefSeq" id="WP_232219309.1">
    <property type="nucleotide sequence ID" value="NZ_JAVDXX010000001.1"/>
</dbReference>
<dbReference type="InterPro" id="IPR028989">
    <property type="entry name" value="RimP_N"/>
</dbReference>
<feature type="region of interest" description="Disordered" evidence="4">
    <location>
        <begin position="191"/>
        <end position="210"/>
    </location>
</feature>
<comment type="similarity">
    <text evidence="3">Belongs to the RimP family.</text>
</comment>
<dbReference type="Pfam" id="PF17384">
    <property type="entry name" value="DUF150_C"/>
    <property type="match status" value="1"/>
</dbReference>
<keyword evidence="1 3" id="KW-0963">Cytoplasm</keyword>
<keyword evidence="8" id="KW-1185">Reference proteome</keyword>
<dbReference type="Pfam" id="PF02576">
    <property type="entry name" value="RimP_N"/>
    <property type="match status" value="1"/>
</dbReference>
<evidence type="ECO:0000256" key="4">
    <source>
        <dbReference type="SAM" id="MobiDB-lite"/>
    </source>
</evidence>
<dbReference type="Gene3D" id="3.30.300.70">
    <property type="entry name" value="RimP-like superfamily, N-terminal"/>
    <property type="match status" value="1"/>
</dbReference>
<feature type="domain" description="Ribosome maturation factor RimP N-terminal" evidence="5">
    <location>
        <begin position="28"/>
        <end position="101"/>
    </location>
</feature>
<proteinExistence type="inferred from homology"/>
<organism evidence="7 8">
    <name type="scientific">Pseudoglutamicibacter albus</name>
    <dbReference type="NCBI Taxonomy" id="98671"/>
    <lineage>
        <taxon>Bacteria</taxon>
        <taxon>Bacillati</taxon>
        <taxon>Actinomycetota</taxon>
        <taxon>Actinomycetes</taxon>
        <taxon>Micrococcales</taxon>
        <taxon>Micrococcaceae</taxon>
        <taxon>Pseudoglutamicibacter</taxon>
    </lineage>
</organism>
<reference evidence="7" key="1">
    <citation type="submission" date="2023-07" db="EMBL/GenBank/DDBJ databases">
        <title>Sequencing the genomes of 1000 actinobacteria strains.</title>
        <authorList>
            <person name="Klenk H.-P."/>
        </authorList>
    </citation>
    <scope>NUCLEOTIDE SEQUENCE</scope>
    <source>
        <strain evidence="7">DSM 13068</strain>
    </source>
</reference>